<dbReference type="InterPro" id="IPR059103">
    <property type="entry name" value="FixC-like_C"/>
</dbReference>
<keyword evidence="3" id="KW-1185">Reference proteome</keyword>
<accession>A0A1H2T7S2</accession>
<gene>
    <name evidence="2" type="ORF">SAMN05421783_103332</name>
</gene>
<dbReference type="Pfam" id="PF26311">
    <property type="entry name" value="ETF-QO_FixC_C"/>
    <property type="match status" value="1"/>
</dbReference>
<proteinExistence type="predicted"/>
<dbReference type="EMBL" id="FNNZ01000003">
    <property type="protein sequence ID" value="SDW39941.1"/>
    <property type="molecule type" value="Genomic_DNA"/>
</dbReference>
<sequence>MLKDLKQYRRMNDFLDSTPHFIGTDVNFMNDAALRYSTAQGMPKREMEGEILGLLRRRRSFFGIVHDMMKLLRGMRG</sequence>
<reference evidence="3" key="1">
    <citation type="submission" date="2016-10" db="EMBL/GenBank/DDBJ databases">
        <authorList>
            <person name="Varghese N."/>
            <person name="Submissions S."/>
        </authorList>
    </citation>
    <scope>NUCLEOTIDE SEQUENCE [LARGE SCALE GENOMIC DNA]</scope>
    <source>
        <strain evidence="3">DSM 217</strain>
    </source>
</reference>
<evidence type="ECO:0000313" key="3">
    <source>
        <dbReference type="Proteomes" id="UP000198816"/>
    </source>
</evidence>
<organism evidence="2 3">
    <name type="scientific">Thiocapsa roseopersicina</name>
    <dbReference type="NCBI Taxonomy" id="1058"/>
    <lineage>
        <taxon>Bacteria</taxon>
        <taxon>Pseudomonadati</taxon>
        <taxon>Pseudomonadota</taxon>
        <taxon>Gammaproteobacteria</taxon>
        <taxon>Chromatiales</taxon>
        <taxon>Chromatiaceae</taxon>
        <taxon>Thiocapsa</taxon>
    </lineage>
</organism>
<name>A0A1H2T7S2_THIRO</name>
<dbReference type="Proteomes" id="UP000198816">
    <property type="component" value="Unassembled WGS sequence"/>
</dbReference>
<evidence type="ECO:0000259" key="1">
    <source>
        <dbReference type="Pfam" id="PF26311"/>
    </source>
</evidence>
<feature type="domain" description="FixC-like C-terminal" evidence="1">
    <location>
        <begin position="11"/>
        <end position="76"/>
    </location>
</feature>
<protein>
    <submittedName>
        <fullName evidence="2">Electron transfer flavoprotein-quinone oxidoreductase</fullName>
    </submittedName>
</protein>
<evidence type="ECO:0000313" key="2">
    <source>
        <dbReference type="EMBL" id="SDW39941.1"/>
    </source>
</evidence>
<dbReference type="AlphaFoldDB" id="A0A1H2T7S2"/>
<dbReference type="STRING" id="1058.SAMN05421783_103332"/>